<evidence type="ECO:0000259" key="2">
    <source>
        <dbReference type="Pfam" id="PF07853"/>
    </source>
</evidence>
<protein>
    <recommendedName>
        <fullName evidence="2">DUF1648 domain-containing protein</fullName>
    </recommendedName>
</protein>
<feature type="transmembrane region" description="Helical" evidence="1">
    <location>
        <begin position="112"/>
        <end position="131"/>
    </location>
</feature>
<dbReference type="PANTHER" id="PTHR37810:SF5">
    <property type="entry name" value="IMMUNITY PROTEIN SDPI"/>
    <property type="match status" value="1"/>
</dbReference>
<dbReference type="Pfam" id="PF13630">
    <property type="entry name" value="SdpI"/>
    <property type="match status" value="1"/>
</dbReference>
<dbReference type="GO" id="GO:0009636">
    <property type="term" value="P:response to toxic substance"/>
    <property type="evidence" value="ECO:0007669"/>
    <property type="project" value="TreeGrafter"/>
</dbReference>
<dbReference type="InterPro" id="IPR025962">
    <property type="entry name" value="SdpI/YhfL"/>
</dbReference>
<reference evidence="3" key="1">
    <citation type="journal article" date="2014" name="Front. Microbiol.">
        <title>High frequency of phylogenetically diverse reductive dehalogenase-homologous genes in deep subseafloor sedimentary metagenomes.</title>
        <authorList>
            <person name="Kawai M."/>
            <person name="Futagami T."/>
            <person name="Toyoda A."/>
            <person name="Takaki Y."/>
            <person name="Nishi S."/>
            <person name="Hori S."/>
            <person name="Arai W."/>
            <person name="Tsubouchi T."/>
            <person name="Morono Y."/>
            <person name="Uchiyama I."/>
            <person name="Ito T."/>
            <person name="Fujiyama A."/>
            <person name="Inagaki F."/>
            <person name="Takami H."/>
        </authorList>
    </citation>
    <scope>NUCLEOTIDE SEQUENCE</scope>
    <source>
        <strain evidence="3">Expedition CK06-06</strain>
    </source>
</reference>
<dbReference type="AlphaFoldDB" id="X0X1Z8"/>
<feature type="non-terminal residue" evidence="3">
    <location>
        <position position="178"/>
    </location>
</feature>
<evidence type="ECO:0000256" key="1">
    <source>
        <dbReference type="SAM" id="Phobius"/>
    </source>
</evidence>
<feature type="transmembrane region" description="Helical" evidence="1">
    <location>
        <begin position="85"/>
        <end position="106"/>
    </location>
</feature>
<organism evidence="3">
    <name type="scientific">marine sediment metagenome</name>
    <dbReference type="NCBI Taxonomy" id="412755"/>
    <lineage>
        <taxon>unclassified sequences</taxon>
        <taxon>metagenomes</taxon>
        <taxon>ecological metagenomes</taxon>
    </lineage>
</organism>
<sequence>MRRAVVASLALIVAQFLAGFYLYPVMPERMAIHWGVSGEADGYGSRFLGLFFIPIFSLLFLPFMLALPRLDPSGGIERFRGGYDWFVFGFLAYMAYIYVLSVAWNLGLRFSFMRMLAPAVGLLFVGIGVLLRGARLNWFMGIRTPWTMMSEEVWDRTHDVGSRLFMASGGLAALGALT</sequence>
<dbReference type="Pfam" id="PF07853">
    <property type="entry name" value="DUF1648"/>
    <property type="match status" value="1"/>
</dbReference>
<dbReference type="InterPro" id="IPR026272">
    <property type="entry name" value="SdpI"/>
</dbReference>
<feature type="transmembrane region" description="Helical" evidence="1">
    <location>
        <begin position="43"/>
        <end position="65"/>
    </location>
</feature>
<name>X0X1Z8_9ZZZZ</name>
<gene>
    <name evidence="3" type="ORF">S01H1_71884</name>
</gene>
<dbReference type="PIRSF" id="PIRSF038959">
    <property type="entry name" value="SdpI"/>
    <property type="match status" value="1"/>
</dbReference>
<dbReference type="EMBL" id="BARS01047896">
    <property type="protein sequence ID" value="GAG30668.1"/>
    <property type="molecule type" value="Genomic_DNA"/>
</dbReference>
<keyword evidence="1" id="KW-0472">Membrane</keyword>
<comment type="caution">
    <text evidence="3">The sequence shown here is derived from an EMBL/GenBank/DDBJ whole genome shotgun (WGS) entry which is preliminary data.</text>
</comment>
<evidence type="ECO:0000313" key="3">
    <source>
        <dbReference type="EMBL" id="GAG30668.1"/>
    </source>
</evidence>
<feature type="domain" description="DUF1648" evidence="2">
    <location>
        <begin position="11"/>
        <end position="56"/>
    </location>
</feature>
<keyword evidence="1" id="KW-1133">Transmembrane helix</keyword>
<keyword evidence="1" id="KW-0812">Transmembrane</keyword>
<dbReference type="PANTHER" id="PTHR37810">
    <property type="entry name" value="IMMUNITY PROTEIN SDPI"/>
    <property type="match status" value="1"/>
</dbReference>
<accession>X0X1Z8</accession>
<proteinExistence type="predicted"/>
<dbReference type="InterPro" id="IPR012867">
    <property type="entry name" value="DUF1648"/>
</dbReference>